<evidence type="ECO:0000313" key="1">
    <source>
        <dbReference type="EMBL" id="KAF5344324.1"/>
    </source>
</evidence>
<evidence type="ECO:0008006" key="3">
    <source>
        <dbReference type="Google" id="ProtNLM"/>
    </source>
</evidence>
<keyword evidence="2" id="KW-1185">Reference proteome</keyword>
<comment type="caution">
    <text evidence="1">The sequence shown here is derived from an EMBL/GenBank/DDBJ whole genome shotgun (WGS) entry which is preliminary data.</text>
</comment>
<evidence type="ECO:0000313" key="2">
    <source>
        <dbReference type="Proteomes" id="UP000559027"/>
    </source>
</evidence>
<name>A0A8H5FPG0_9AGAR</name>
<reference evidence="1 2" key="1">
    <citation type="journal article" date="2020" name="ISME J.">
        <title>Uncovering the hidden diversity of litter-decomposition mechanisms in mushroom-forming fungi.</title>
        <authorList>
            <person name="Floudas D."/>
            <person name="Bentzer J."/>
            <person name="Ahren D."/>
            <person name="Johansson T."/>
            <person name="Persson P."/>
            <person name="Tunlid A."/>
        </authorList>
    </citation>
    <scope>NUCLEOTIDE SEQUENCE [LARGE SCALE GENOMIC DNA]</scope>
    <source>
        <strain evidence="1 2">CBS 146.42</strain>
    </source>
</reference>
<gene>
    <name evidence="1" type="ORF">D9756_011320</name>
</gene>
<accession>A0A8H5FPG0</accession>
<dbReference type="AlphaFoldDB" id="A0A8H5FPG0"/>
<proteinExistence type="predicted"/>
<sequence length="390" mass="43235">MTFLSKLWRRRPKFSKSRKIRLPQLPPEIWMQILRFAAEDDFVGPHGDLGASVSFLDVSSSHSDLLRRLTAYRLSLKTRAVLSRVCRGWHGIAQELLYEFVWVSRARQAKALAATVVSNKELGTTIRRLHIETPTLERCDPADLRTIIDNSPRLAAYSDYRSIRRQPHSSPDHLLSSLARPGNKLKRLSWTNYDYDTRDQSGCISFFLRLSPALGMAASDLDYLELSLCATDLVSPTFPSIFPNSAVVSSGASIPVHLPALRTLKLTLDNITFSVLSNGTCPLSGIFRFCRRISRIRAMALQSSSRFTGTTLSSSSWAIQPARSRSITSLPRNIPITFPTLPLTSPTGVQTSANSSVAPMLNGIGNRQTGSHHIFSFLPTQASSLSVYAT</sequence>
<dbReference type="Proteomes" id="UP000559027">
    <property type="component" value="Unassembled WGS sequence"/>
</dbReference>
<dbReference type="OrthoDB" id="3066951at2759"/>
<protein>
    <recommendedName>
        <fullName evidence="3">F-box domain-containing protein</fullName>
    </recommendedName>
</protein>
<dbReference type="EMBL" id="JAACJO010000067">
    <property type="protein sequence ID" value="KAF5344324.1"/>
    <property type="molecule type" value="Genomic_DNA"/>
</dbReference>
<organism evidence="1 2">
    <name type="scientific">Leucocoprinus leucothites</name>
    <dbReference type="NCBI Taxonomy" id="201217"/>
    <lineage>
        <taxon>Eukaryota</taxon>
        <taxon>Fungi</taxon>
        <taxon>Dikarya</taxon>
        <taxon>Basidiomycota</taxon>
        <taxon>Agaricomycotina</taxon>
        <taxon>Agaricomycetes</taxon>
        <taxon>Agaricomycetidae</taxon>
        <taxon>Agaricales</taxon>
        <taxon>Agaricineae</taxon>
        <taxon>Agaricaceae</taxon>
        <taxon>Leucocoprinus</taxon>
    </lineage>
</organism>